<organism evidence="4 5">
    <name type="scientific">Rhizobium glycinendophyticum</name>
    <dbReference type="NCBI Taxonomy" id="2589807"/>
    <lineage>
        <taxon>Bacteria</taxon>
        <taxon>Pseudomonadati</taxon>
        <taxon>Pseudomonadota</taxon>
        <taxon>Alphaproteobacteria</taxon>
        <taxon>Hyphomicrobiales</taxon>
        <taxon>Rhizobiaceae</taxon>
        <taxon>Rhizobium/Agrobacterium group</taxon>
        <taxon>Rhizobium</taxon>
    </lineage>
</organism>
<dbReference type="InterPro" id="IPR001867">
    <property type="entry name" value="OmpR/PhoB-type_DNA-bd"/>
</dbReference>
<dbReference type="SMART" id="SM00862">
    <property type="entry name" value="Trans_reg_C"/>
    <property type="match status" value="1"/>
</dbReference>
<dbReference type="Gene3D" id="1.10.10.10">
    <property type="entry name" value="Winged helix-like DNA-binding domain superfamily/Winged helix DNA-binding domain"/>
    <property type="match status" value="1"/>
</dbReference>
<sequence length="567" mass="61406">MDILLFLTAHPGSLKTNQEIVKHVWPETFVGDANLRVHVSALRKALGDTKAEPHFIANVPGRGYVFVAPVERRPSKAAPLPLKRQVYRGIERSKIYGRDQSIKAVLAQLVQSRLVTITGPRGIGKSTVATAIAAILSRRLDVHRVELSDVASGELLSTVISTALGLRSRAGDMVGTISSALDVKPALVVLDGCEHLIDDTTRFVEAVLNRTTSVCFLVTSREPLGVVGERVHRLLPLNVPEADASLEEALKSPSVQLFVERADAYLGGYEFRPEDVPVIIDICARVDGIALAIELAAGRLKPMGFASLSKSLAECFNVLSHGRRTALPRHQTLRAALEWSYMLLTPAEQVGLAELSVIRGWFTMSAAESVMTSNADDLLTTLVAKSLVVISQNANDHVYRLHDTTRIYAGEKLAERGEFDATMGRLADFLCKLLDSSALTTDPHTMADDASDFGYVVPSLRACLDWALTGPGDRLLGARLTAAALPLFFKLSLFDELIAAVSASIAFLDVNPEVDEACRTKLYAALVWPQLMAADAPEGDVEAWTSSSRISQKLGDVGHHLRSGDYG</sequence>
<dbReference type="Gene3D" id="3.40.50.300">
    <property type="entry name" value="P-loop containing nucleotide triphosphate hydrolases"/>
    <property type="match status" value="1"/>
</dbReference>
<protein>
    <recommendedName>
        <fullName evidence="3">OmpR/PhoB-type domain-containing protein</fullName>
    </recommendedName>
</protein>
<keyword evidence="5" id="KW-1185">Reference proteome</keyword>
<feature type="DNA-binding region" description="OmpR/PhoB-type" evidence="2">
    <location>
        <begin position="1"/>
        <end position="68"/>
    </location>
</feature>
<dbReference type="PANTHER" id="PTHR47691">
    <property type="entry name" value="REGULATOR-RELATED"/>
    <property type="match status" value="1"/>
</dbReference>
<dbReference type="InterPro" id="IPR016032">
    <property type="entry name" value="Sig_transdc_resp-reg_C-effctor"/>
</dbReference>
<dbReference type="GO" id="GO:0003677">
    <property type="term" value="F:DNA binding"/>
    <property type="evidence" value="ECO:0007669"/>
    <property type="project" value="UniProtKB-UniRule"/>
</dbReference>
<evidence type="ECO:0000313" key="5">
    <source>
        <dbReference type="Proteomes" id="UP000316429"/>
    </source>
</evidence>
<dbReference type="SUPFAM" id="SSF52540">
    <property type="entry name" value="P-loop containing nucleoside triphosphate hydrolases"/>
    <property type="match status" value="1"/>
</dbReference>
<name>A0A504TTJ0_9HYPH</name>
<gene>
    <name evidence="4" type="ORF">FJQ55_20260</name>
</gene>
<evidence type="ECO:0000256" key="1">
    <source>
        <dbReference type="ARBA" id="ARBA00023125"/>
    </source>
</evidence>
<dbReference type="InterPro" id="IPR003593">
    <property type="entry name" value="AAA+_ATPase"/>
</dbReference>
<reference evidence="4 5" key="1">
    <citation type="submission" date="2019-06" db="EMBL/GenBank/DDBJ databases">
        <title>Rhizobium sp. CL12 isolated from roots of soybean.</title>
        <authorList>
            <person name="Wang C."/>
        </authorList>
    </citation>
    <scope>NUCLEOTIDE SEQUENCE [LARGE SCALE GENOMIC DNA]</scope>
    <source>
        <strain evidence="4 5">CL12</strain>
    </source>
</reference>
<evidence type="ECO:0000313" key="4">
    <source>
        <dbReference type="EMBL" id="TPP06058.1"/>
    </source>
</evidence>
<dbReference type="AlphaFoldDB" id="A0A504TTJ0"/>
<dbReference type="PROSITE" id="PS51755">
    <property type="entry name" value="OMPR_PHOB"/>
    <property type="match status" value="1"/>
</dbReference>
<dbReference type="Proteomes" id="UP000316429">
    <property type="component" value="Unassembled WGS sequence"/>
</dbReference>
<dbReference type="InterPro" id="IPR036388">
    <property type="entry name" value="WH-like_DNA-bd_sf"/>
</dbReference>
<accession>A0A504TTJ0</accession>
<proteinExistence type="predicted"/>
<dbReference type="PANTHER" id="PTHR47691:SF3">
    <property type="entry name" value="HTH-TYPE TRANSCRIPTIONAL REGULATOR RV0890C-RELATED"/>
    <property type="match status" value="1"/>
</dbReference>
<keyword evidence="1 2" id="KW-0238">DNA-binding</keyword>
<dbReference type="Pfam" id="PF00486">
    <property type="entry name" value="Trans_reg_C"/>
    <property type="match status" value="1"/>
</dbReference>
<dbReference type="InterPro" id="IPR027417">
    <property type="entry name" value="P-loop_NTPase"/>
</dbReference>
<dbReference type="GO" id="GO:0006355">
    <property type="term" value="P:regulation of DNA-templated transcription"/>
    <property type="evidence" value="ECO:0007669"/>
    <property type="project" value="InterPro"/>
</dbReference>
<dbReference type="OrthoDB" id="4473689at2"/>
<dbReference type="EMBL" id="VFYP01000004">
    <property type="protein sequence ID" value="TPP06058.1"/>
    <property type="molecule type" value="Genomic_DNA"/>
</dbReference>
<evidence type="ECO:0000259" key="3">
    <source>
        <dbReference type="PROSITE" id="PS51755"/>
    </source>
</evidence>
<feature type="domain" description="OmpR/PhoB-type" evidence="3">
    <location>
        <begin position="1"/>
        <end position="68"/>
    </location>
</feature>
<dbReference type="SUPFAM" id="SSF46894">
    <property type="entry name" value="C-terminal effector domain of the bipartite response regulators"/>
    <property type="match status" value="1"/>
</dbReference>
<dbReference type="CDD" id="cd00383">
    <property type="entry name" value="trans_reg_C"/>
    <property type="match status" value="1"/>
</dbReference>
<dbReference type="SMART" id="SM00382">
    <property type="entry name" value="AAA"/>
    <property type="match status" value="1"/>
</dbReference>
<dbReference type="GO" id="GO:0000160">
    <property type="term" value="P:phosphorelay signal transduction system"/>
    <property type="evidence" value="ECO:0007669"/>
    <property type="project" value="InterPro"/>
</dbReference>
<comment type="caution">
    <text evidence="4">The sequence shown here is derived from an EMBL/GenBank/DDBJ whole genome shotgun (WGS) entry which is preliminary data.</text>
</comment>
<dbReference type="RefSeq" id="WP_140831372.1">
    <property type="nucleotide sequence ID" value="NZ_VFYP01000004.1"/>
</dbReference>
<evidence type="ECO:0000256" key="2">
    <source>
        <dbReference type="PROSITE-ProRule" id="PRU01091"/>
    </source>
</evidence>